<dbReference type="InterPro" id="IPR056592">
    <property type="entry name" value="Beta-prop_At3g26010-like"/>
</dbReference>
<feature type="domain" description="F-box protein At3g26010-like beta-propeller" evidence="1">
    <location>
        <begin position="75"/>
        <end position="162"/>
    </location>
</feature>
<proteinExistence type="predicted"/>
<comment type="caution">
    <text evidence="2">The sequence shown here is derived from an EMBL/GenBank/DDBJ whole genome shotgun (WGS) entry which is preliminary data.</text>
</comment>
<dbReference type="AlphaFoldDB" id="A0AAN9JUE4"/>
<name>A0AAN9JUE4_CANGL</name>
<evidence type="ECO:0000259" key="1">
    <source>
        <dbReference type="Pfam" id="PF24750"/>
    </source>
</evidence>
<accession>A0AAN9JUE4</accession>
<dbReference type="EMBL" id="JAYMYQ010000011">
    <property type="protein sequence ID" value="KAK7305635.1"/>
    <property type="molecule type" value="Genomic_DNA"/>
</dbReference>
<sequence length="187" mass="20994">MENIVLRKLWELLLVLSRENENYQTVCTTSHDSSVGLVCQYHFENGSSQFVFMNVDNESGVSLDPSLNFFTENFVQTLASCNGLILLSGYSGDQSCYHVFNLLTKHSIMIPRACIHGRVIRVGLAFDGCQFEVVLVEAGSSNSNELQLHVFSSNTSKWRSHHPIKITVPSLPEFEFQELGTPPLYSD</sequence>
<reference evidence="2 3" key="1">
    <citation type="submission" date="2024-01" db="EMBL/GenBank/DDBJ databases">
        <title>The genomes of 5 underutilized Papilionoideae crops provide insights into root nodulation and disease resistanc.</title>
        <authorList>
            <person name="Jiang F."/>
        </authorList>
    </citation>
    <scope>NUCLEOTIDE SEQUENCE [LARGE SCALE GENOMIC DNA]</scope>
    <source>
        <strain evidence="2">LVBAO_FW01</strain>
        <tissue evidence="2">Leaves</tissue>
    </source>
</reference>
<dbReference type="Pfam" id="PF24750">
    <property type="entry name" value="b-prop_At3g26010-like"/>
    <property type="match status" value="1"/>
</dbReference>
<gene>
    <name evidence="2" type="ORF">VNO77_43542</name>
</gene>
<keyword evidence="3" id="KW-1185">Reference proteome</keyword>
<organism evidence="2 3">
    <name type="scientific">Canavalia gladiata</name>
    <name type="common">Sword bean</name>
    <name type="synonym">Dolichos gladiatus</name>
    <dbReference type="NCBI Taxonomy" id="3824"/>
    <lineage>
        <taxon>Eukaryota</taxon>
        <taxon>Viridiplantae</taxon>
        <taxon>Streptophyta</taxon>
        <taxon>Embryophyta</taxon>
        <taxon>Tracheophyta</taxon>
        <taxon>Spermatophyta</taxon>
        <taxon>Magnoliopsida</taxon>
        <taxon>eudicotyledons</taxon>
        <taxon>Gunneridae</taxon>
        <taxon>Pentapetalae</taxon>
        <taxon>rosids</taxon>
        <taxon>fabids</taxon>
        <taxon>Fabales</taxon>
        <taxon>Fabaceae</taxon>
        <taxon>Papilionoideae</taxon>
        <taxon>50 kb inversion clade</taxon>
        <taxon>NPAAA clade</taxon>
        <taxon>indigoferoid/millettioid clade</taxon>
        <taxon>Phaseoleae</taxon>
        <taxon>Canavalia</taxon>
    </lineage>
</organism>
<dbReference type="Proteomes" id="UP001367508">
    <property type="component" value="Unassembled WGS sequence"/>
</dbReference>
<protein>
    <recommendedName>
        <fullName evidence="1">F-box protein At3g26010-like beta-propeller domain-containing protein</fullName>
    </recommendedName>
</protein>
<evidence type="ECO:0000313" key="2">
    <source>
        <dbReference type="EMBL" id="KAK7305635.1"/>
    </source>
</evidence>
<evidence type="ECO:0000313" key="3">
    <source>
        <dbReference type="Proteomes" id="UP001367508"/>
    </source>
</evidence>